<evidence type="ECO:0000256" key="1">
    <source>
        <dbReference type="ARBA" id="ARBA00004123"/>
    </source>
</evidence>
<comment type="caution">
    <text evidence="7">The sequence shown here is derived from an EMBL/GenBank/DDBJ whole genome shotgun (WGS) entry which is preliminary data.</text>
</comment>
<dbReference type="InterPro" id="IPR016177">
    <property type="entry name" value="DNA-bd_dom_sf"/>
</dbReference>
<dbReference type="CDD" id="cd00018">
    <property type="entry name" value="AP2"/>
    <property type="match status" value="1"/>
</dbReference>
<evidence type="ECO:0000259" key="6">
    <source>
        <dbReference type="PROSITE" id="PS51032"/>
    </source>
</evidence>
<feature type="domain" description="AP2/ERF" evidence="6">
    <location>
        <begin position="5"/>
        <end position="71"/>
    </location>
</feature>
<evidence type="ECO:0000313" key="7">
    <source>
        <dbReference type="EMBL" id="GMH22787.1"/>
    </source>
</evidence>
<dbReference type="InterPro" id="IPR036955">
    <property type="entry name" value="AP2/ERF_dom_sf"/>
</dbReference>
<dbReference type="GO" id="GO:0003677">
    <property type="term" value="F:DNA binding"/>
    <property type="evidence" value="ECO:0007669"/>
    <property type="project" value="UniProtKB-KW"/>
</dbReference>
<dbReference type="SMART" id="SM00380">
    <property type="entry name" value="AP2"/>
    <property type="match status" value="1"/>
</dbReference>
<protein>
    <recommendedName>
        <fullName evidence="6">AP2/ERF domain-containing protein</fullName>
    </recommendedName>
</protein>
<evidence type="ECO:0000256" key="2">
    <source>
        <dbReference type="ARBA" id="ARBA00023015"/>
    </source>
</evidence>
<dbReference type="GO" id="GO:0005634">
    <property type="term" value="C:nucleus"/>
    <property type="evidence" value="ECO:0007669"/>
    <property type="project" value="UniProtKB-SubCell"/>
</dbReference>
<dbReference type="AlphaFoldDB" id="A0AAD3T6A0"/>
<proteinExistence type="predicted"/>
<gene>
    <name evidence="7" type="ORF">Nepgr_024630</name>
</gene>
<evidence type="ECO:0000313" key="8">
    <source>
        <dbReference type="Proteomes" id="UP001279734"/>
    </source>
</evidence>
<name>A0AAD3T6A0_NEPGR</name>
<comment type="subcellular location">
    <subcellularLocation>
        <location evidence="1">Nucleus</location>
    </subcellularLocation>
</comment>
<dbReference type="PROSITE" id="PS51032">
    <property type="entry name" value="AP2_ERF"/>
    <property type="match status" value="1"/>
</dbReference>
<keyword evidence="8" id="KW-1185">Reference proteome</keyword>
<keyword evidence="5" id="KW-0539">Nucleus</keyword>
<keyword evidence="4" id="KW-0804">Transcription</keyword>
<dbReference type="EMBL" id="BSYO01000025">
    <property type="protein sequence ID" value="GMH22787.1"/>
    <property type="molecule type" value="Genomic_DNA"/>
</dbReference>
<evidence type="ECO:0000256" key="4">
    <source>
        <dbReference type="ARBA" id="ARBA00023163"/>
    </source>
</evidence>
<dbReference type="Proteomes" id="UP001279734">
    <property type="component" value="Unassembled WGS sequence"/>
</dbReference>
<dbReference type="InterPro" id="IPR001471">
    <property type="entry name" value="AP2/ERF_dom"/>
</dbReference>
<dbReference type="GO" id="GO:0003700">
    <property type="term" value="F:DNA-binding transcription factor activity"/>
    <property type="evidence" value="ECO:0007669"/>
    <property type="project" value="InterPro"/>
</dbReference>
<dbReference type="SUPFAM" id="SSF54171">
    <property type="entry name" value="DNA-binding domain"/>
    <property type="match status" value="1"/>
</dbReference>
<sequence>MVGSRYTGVDCLKGRKWGARIAIDGKRIWLGTHDSEEEAAVAYDRVNLKIDRYGALNFPGSIMTAQEIEFQGEYSLEQIISMIKDKSYLPRFRAFILRLSLLAQINSGNWDNSVGHMGFHHLIYGNGSNPPQAATKGFRLFGVQIN</sequence>
<evidence type="ECO:0000256" key="5">
    <source>
        <dbReference type="ARBA" id="ARBA00023242"/>
    </source>
</evidence>
<dbReference type="Gene3D" id="3.30.730.10">
    <property type="entry name" value="AP2/ERF domain"/>
    <property type="match status" value="1"/>
</dbReference>
<evidence type="ECO:0000256" key="3">
    <source>
        <dbReference type="ARBA" id="ARBA00023125"/>
    </source>
</evidence>
<keyword evidence="2" id="KW-0805">Transcription regulation</keyword>
<organism evidence="7 8">
    <name type="scientific">Nepenthes gracilis</name>
    <name type="common">Slender pitcher plant</name>
    <dbReference type="NCBI Taxonomy" id="150966"/>
    <lineage>
        <taxon>Eukaryota</taxon>
        <taxon>Viridiplantae</taxon>
        <taxon>Streptophyta</taxon>
        <taxon>Embryophyta</taxon>
        <taxon>Tracheophyta</taxon>
        <taxon>Spermatophyta</taxon>
        <taxon>Magnoliopsida</taxon>
        <taxon>eudicotyledons</taxon>
        <taxon>Gunneridae</taxon>
        <taxon>Pentapetalae</taxon>
        <taxon>Caryophyllales</taxon>
        <taxon>Nepenthaceae</taxon>
        <taxon>Nepenthes</taxon>
    </lineage>
</organism>
<accession>A0AAD3T6A0</accession>
<keyword evidence="3" id="KW-0238">DNA-binding</keyword>
<reference evidence="7" key="1">
    <citation type="submission" date="2023-05" db="EMBL/GenBank/DDBJ databases">
        <title>Nepenthes gracilis genome sequencing.</title>
        <authorList>
            <person name="Fukushima K."/>
        </authorList>
    </citation>
    <scope>NUCLEOTIDE SEQUENCE</scope>
    <source>
        <strain evidence="7">SING2019-196</strain>
    </source>
</reference>